<dbReference type="Proteomes" id="UP000625711">
    <property type="component" value="Unassembled WGS sequence"/>
</dbReference>
<evidence type="ECO:0000313" key="4">
    <source>
        <dbReference type="Proteomes" id="UP000625711"/>
    </source>
</evidence>
<evidence type="ECO:0000259" key="2">
    <source>
        <dbReference type="Pfam" id="PF15255"/>
    </source>
</evidence>
<feature type="region of interest" description="Disordered" evidence="1">
    <location>
        <begin position="1183"/>
        <end position="1259"/>
    </location>
</feature>
<organism evidence="3 4">
    <name type="scientific">Rhynchophorus ferrugineus</name>
    <name type="common">Red palm weevil</name>
    <name type="synonym">Curculio ferrugineus</name>
    <dbReference type="NCBI Taxonomy" id="354439"/>
    <lineage>
        <taxon>Eukaryota</taxon>
        <taxon>Metazoa</taxon>
        <taxon>Ecdysozoa</taxon>
        <taxon>Arthropoda</taxon>
        <taxon>Hexapoda</taxon>
        <taxon>Insecta</taxon>
        <taxon>Pterygota</taxon>
        <taxon>Neoptera</taxon>
        <taxon>Endopterygota</taxon>
        <taxon>Coleoptera</taxon>
        <taxon>Polyphaga</taxon>
        <taxon>Cucujiformia</taxon>
        <taxon>Curculionidae</taxon>
        <taxon>Dryophthorinae</taxon>
        <taxon>Rhynchophorus</taxon>
    </lineage>
</organism>
<dbReference type="OrthoDB" id="751084at2759"/>
<feature type="region of interest" description="Disordered" evidence="1">
    <location>
        <begin position="178"/>
        <end position="202"/>
    </location>
</feature>
<feature type="compositionally biased region" description="Pro residues" evidence="1">
    <location>
        <begin position="746"/>
        <end position="760"/>
    </location>
</feature>
<name>A0A834IME4_RHYFE</name>
<dbReference type="EMBL" id="JAACXV010000094">
    <property type="protein sequence ID" value="KAF7283622.1"/>
    <property type="molecule type" value="Genomic_DNA"/>
</dbReference>
<feature type="compositionally biased region" description="Low complexity" evidence="1">
    <location>
        <begin position="619"/>
        <end position="631"/>
    </location>
</feature>
<evidence type="ECO:0000313" key="3">
    <source>
        <dbReference type="EMBL" id="KAF7283622.1"/>
    </source>
</evidence>
<proteinExistence type="predicted"/>
<dbReference type="InterPro" id="IPR029341">
    <property type="entry name" value="FAM21/CAPZIP"/>
</dbReference>
<keyword evidence="4" id="KW-1185">Reference proteome</keyword>
<feature type="domain" description="FAM21/CAPZIP" evidence="2">
    <location>
        <begin position="954"/>
        <end position="1047"/>
    </location>
</feature>
<sequence>MENDHNFSWKSNEMIENAPKWSLAGDVALLNHLKGISDFLLSETNSTSLNIDKLLNKLDIVSVKLDVTRNEFHSLRNTQFIENRVYEDDETLTSINGKIQNNIEVKEDNEMHIKEVIQKGLITINKYFDKIEVSVSDSEDEETETSYILQPKDMYSERPLPYLIGTQEWYKKWHIGLESESDSESEKQEDSYSSSNSDDEIIKDKILGSGTSSEMEFNNRINEPVAHTMLKDSSYVNVNESETSSQHDSSYTSKAPVSNINFAEQLAAKLHNINTSTINKSIQPSSYGSLFSDEPPPLNETDQTIIPNDKDDLFSSDYQTLSQKNDLFKVEPDDNQNNNILQENNSSLNIRKNITNLNQLDDNSSEEDISRIAEKRKVSINKYSHQNEKVTLPYVEDKPPEIPSECEVLSIKKKPVGGEYVFGQSPNMLSASKTFKKNILFNESSEEEFEESMNKVKSVLSNKTKAVQDSEPNKTLQLFDDDDDNDDVSITSQKHDIDLFGNNNLTNSLIPKPNPLIQKSQEVFGKTIKVNKKISLFDDDDDSFFNDISIKKTISSLPDKVGEKKTITLFESDDENKIIPLKKEALNTKSLSLFDDSDDDELFEGTNRSVITASEKSKQQSNTSNNNSSENVVKENLTADFELPIGNVNCQEPDDSICENEVKLEEEPKFEINRINQPINMSPAKGITLFDSNNSSDDELFKAKTNNDKKNFNNNESNETFDNLGVAFCKEPASVSSKNKSEQYNAPPPINLFDSNPPPDTEWDARSDSADSDRFSISDAVLDHLQSSVQPQRSSLFDNEPPSLDIISDINSSSDIVKDLKITRIDTDDFSFDPHDSSSRRLFSDIHNERQSQDIFVTKNSNENTNPSNLVPVLEDSSSKIDYITPIDSCRDLTSEPILVQRKDDLEALKDTNEEHGNSKEVGIKKILNIDCRDNTVDVSETKEEFSKNKPSPGKLKHNLNINVAALRPGARPLSKVNLVSAPIETNQNNITQSTNEQKQIGNEGNSHIIDNPNMLISLTKNRVKIPVKRRPSTRRARQEAARKSMTEFGDLGLDDNSSVVIEDNKTSELNTTTINHSISYENANIEKSIAVVPQPERVLDSSPELSNIENKAEILAKSEADSKQVEIICDTKLYLDKSNEDYKPDAKMENVKNTKRYVFDEDEDLSSDDDFFKSVNKNSKSYKKISRDKSNSNTKGLFSDKSESESDSELFGAKSNITKKSRNTPPIKKTSIFDDLDDSQSDSDLFSSKSVTSVKDPEVKKVFSERGRMAKTTQIRKLQNKEVINNDPLSALK</sequence>
<gene>
    <name evidence="3" type="ORF">GWI33_023260</name>
</gene>
<feature type="region of interest" description="Disordered" evidence="1">
    <location>
        <begin position="738"/>
        <end position="770"/>
    </location>
</feature>
<dbReference type="Pfam" id="PF15255">
    <property type="entry name" value="CAP-ZIP_m"/>
    <property type="match status" value="1"/>
</dbReference>
<feature type="region of interest" description="Disordered" evidence="1">
    <location>
        <begin position="611"/>
        <end position="631"/>
    </location>
</feature>
<evidence type="ECO:0000256" key="1">
    <source>
        <dbReference type="SAM" id="MobiDB-lite"/>
    </source>
</evidence>
<reference evidence="3" key="1">
    <citation type="submission" date="2020-08" db="EMBL/GenBank/DDBJ databases">
        <title>Genome sequencing and assembly of the red palm weevil Rhynchophorus ferrugineus.</title>
        <authorList>
            <person name="Dias G.B."/>
            <person name="Bergman C.M."/>
            <person name="Manee M."/>
        </authorList>
    </citation>
    <scope>NUCLEOTIDE SEQUENCE</scope>
    <source>
        <strain evidence="3">AA-2017</strain>
        <tissue evidence="3">Whole larva</tissue>
    </source>
</reference>
<comment type="caution">
    <text evidence="3">The sequence shown here is derived from an EMBL/GenBank/DDBJ whole genome shotgun (WGS) entry which is preliminary data.</text>
</comment>
<protein>
    <recommendedName>
        <fullName evidence="2">FAM21/CAPZIP domain-containing protein</fullName>
    </recommendedName>
</protein>
<accession>A0A834IME4</accession>